<dbReference type="EMBL" id="JWIN03000006">
    <property type="protein sequence ID" value="KAB1277525.1"/>
    <property type="molecule type" value="Genomic_DNA"/>
</dbReference>
<comment type="caution">
    <text evidence="2">The sequence shown here is derived from an EMBL/GenBank/DDBJ whole genome shotgun (WGS) entry which is preliminary data.</text>
</comment>
<dbReference type="Proteomes" id="UP000299084">
    <property type="component" value="Unassembled WGS sequence"/>
</dbReference>
<dbReference type="AlphaFoldDB" id="A0A5N4E2G3"/>
<keyword evidence="3" id="KW-1185">Reference proteome</keyword>
<reference evidence="2 3" key="1">
    <citation type="journal article" date="2019" name="Mol. Ecol. Resour.">
        <title>Improving Illumina assemblies with Hi-C and long reads: an example with the North African dromedary.</title>
        <authorList>
            <person name="Elbers J.P."/>
            <person name="Rogers M.F."/>
            <person name="Perelman P.L."/>
            <person name="Proskuryakova A.A."/>
            <person name="Serdyukova N.A."/>
            <person name="Johnson W.E."/>
            <person name="Horin P."/>
            <person name="Corander J."/>
            <person name="Murphy D."/>
            <person name="Burger P.A."/>
        </authorList>
    </citation>
    <scope>NUCLEOTIDE SEQUENCE [LARGE SCALE GENOMIC DNA]</scope>
    <source>
        <strain evidence="2">Drom800</strain>
        <tissue evidence="2">Blood</tissue>
    </source>
</reference>
<dbReference type="STRING" id="9838.ENSCDRP00005006963"/>
<organism evidence="2 3">
    <name type="scientific">Camelus dromedarius</name>
    <name type="common">Dromedary</name>
    <name type="synonym">Arabian camel</name>
    <dbReference type="NCBI Taxonomy" id="9838"/>
    <lineage>
        <taxon>Eukaryota</taxon>
        <taxon>Metazoa</taxon>
        <taxon>Chordata</taxon>
        <taxon>Craniata</taxon>
        <taxon>Vertebrata</taxon>
        <taxon>Euteleostomi</taxon>
        <taxon>Mammalia</taxon>
        <taxon>Eutheria</taxon>
        <taxon>Laurasiatheria</taxon>
        <taxon>Artiodactyla</taxon>
        <taxon>Tylopoda</taxon>
        <taxon>Camelidae</taxon>
        <taxon>Camelus</taxon>
    </lineage>
</organism>
<feature type="compositionally biased region" description="Basic and acidic residues" evidence="1">
    <location>
        <begin position="63"/>
        <end position="72"/>
    </location>
</feature>
<feature type="region of interest" description="Disordered" evidence="1">
    <location>
        <begin position="100"/>
        <end position="130"/>
    </location>
</feature>
<sequence>MWPCDSSSLLPGEHFQDTAPGGGVQTEPEGTGNWRGRQQLESTGGCMGGHLKICRGSPSSIQRRNDQPRVVHDSAAPTPGAGKSQSARALGTVLRRMLAQDQNDSAQQGQRSQGGGESRTHHQQGCAQRALEEGLAAEEGGCGTDIGTHTVAQVLGPGVWVRGQEPCADGTGPGGLPSHLAKGVLGLEGPEDADHSTSLGGITGGMKISPSPAAPKDQLPCGPERALLITEVASPAAAESAVGPRSPGRTPYLEEALLAEFTLVLAPKMRPPYGPPSVWFRVVFIQRGLDRDAALTVTVQIPENDPVGDCPCLGWMEQMQNRGGTVLTSGKSLRKRGGFCKIQPSP</sequence>
<evidence type="ECO:0000256" key="1">
    <source>
        <dbReference type="SAM" id="MobiDB-lite"/>
    </source>
</evidence>
<evidence type="ECO:0000313" key="2">
    <source>
        <dbReference type="EMBL" id="KAB1277525.1"/>
    </source>
</evidence>
<gene>
    <name evidence="2" type="ORF">Cadr_000006482</name>
</gene>
<accession>A0A5N4E2G3</accession>
<name>A0A5N4E2G3_CAMDR</name>
<proteinExistence type="predicted"/>
<protein>
    <submittedName>
        <fullName evidence="2">AKT-interacting protein</fullName>
    </submittedName>
</protein>
<evidence type="ECO:0000313" key="3">
    <source>
        <dbReference type="Proteomes" id="UP000299084"/>
    </source>
</evidence>
<feature type="region of interest" description="Disordered" evidence="1">
    <location>
        <begin position="1"/>
        <end position="88"/>
    </location>
</feature>